<dbReference type="AlphaFoldDB" id="C2BE57"/>
<evidence type="ECO:0000313" key="1">
    <source>
        <dbReference type="EMBL" id="EEI86809.1"/>
    </source>
</evidence>
<comment type="caution">
    <text evidence="1">The sequence shown here is derived from an EMBL/GenBank/DDBJ whole genome shotgun (WGS) entry which is preliminary data.</text>
</comment>
<keyword evidence="2" id="KW-1185">Reference proteome</keyword>
<dbReference type="Proteomes" id="UP000005984">
    <property type="component" value="Unassembled WGS sequence"/>
</dbReference>
<feature type="non-terminal residue" evidence="1">
    <location>
        <position position="1"/>
    </location>
</feature>
<gene>
    <name evidence="1" type="ORF">HMPREF0072_0627</name>
</gene>
<accession>C2BE57</accession>
<sequence>SGRRQAPPQQALAQAFEPAEVDMPGMVADDDPAVGQLRPVL</sequence>
<protein>
    <submittedName>
        <fullName evidence="1">Uncharacterized protein</fullName>
    </submittedName>
</protein>
<reference evidence="1 2" key="1">
    <citation type="submission" date="2008-10" db="EMBL/GenBank/DDBJ databases">
        <authorList>
            <person name="Qin X."/>
            <person name="Bachman B."/>
            <person name="Battles P."/>
            <person name="Bell A."/>
            <person name="Bess C."/>
            <person name="Bickham C."/>
            <person name="Chaboub L."/>
            <person name="Chen D."/>
            <person name="Coyle M."/>
            <person name="Deiros D.R."/>
            <person name="Dinh H."/>
            <person name="Forbes L."/>
            <person name="Fowler G."/>
            <person name="Francisco L."/>
            <person name="Fu Q."/>
            <person name="Gubbala S."/>
            <person name="Hale W."/>
            <person name="Han Y."/>
            <person name="Hemphill L."/>
            <person name="Highlander S.K."/>
            <person name="Hirani K."/>
            <person name="Hogues M."/>
            <person name="Jackson L."/>
            <person name="Jakkamsetti A."/>
            <person name="Javaid M."/>
            <person name="Jiang H."/>
            <person name="Korchina V."/>
            <person name="Kovar C."/>
            <person name="Lara F."/>
            <person name="Lee S."/>
            <person name="Mata R."/>
            <person name="Mathew T."/>
            <person name="Moen C."/>
            <person name="Morales K."/>
            <person name="Munidasa M."/>
            <person name="Nazareth L."/>
            <person name="Ngo R."/>
            <person name="Nguyen L."/>
            <person name="Okwuonu G."/>
            <person name="Ongeri F."/>
            <person name="Patil S."/>
            <person name="Petrosino J."/>
            <person name="Pham C."/>
            <person name="Pham P."/>
            <person name="Pu L.-L."/>
            <person name="Puazo M."/>
            <person name="Raj R."/>
            <person name="Reid J."/>
            <person name="Rouhana J."/>
            <person name="Saada N."/>
            <person name="Shang Y."/>
            <person name="Simmons D."/>
            <person name="Thornton R."/>
            <person name="Warren J."/>
            <person name="Weissenberger G."/>
            <person name="Zhang J."/>
            <person name="Zhang L."/>
            <person name="Zhou C."/>
            <person name="Zhu D."/>
            <person name="Muzny D."/>
            <person name="Worley K."/>
            <person name="Gibbs R."/>
        </authorList>
    </citation>
    <scope>NUCLEOTIDE SEQUENCE [LARGE SCALE GENOMIC DNA]</scope>
    <source>
        <strain evidence="1 2">ATCC 51172</strain>
    </source>
</reference>
<dbReference type="EMBL" id="ABYO01000163">
    <property type="protein sequence ID" value="EEI86809.1"/>
    <property type="molecule type" value="Genomic_DNA"/>
</dbReference>
<proteinExistence type="predicted"/>
<dbReference type="HOGENOM" id="CLU_3261827_0_0_9"/>
<organism evidence="1 2">
    <name type="scientific">Anaerococcus lactolyticus ATCC 51172</name>
    <dbReference type="NCBI Taxonomy" id="525254"/>
    <lineage>
        <taxon>Bacteria</taxon>
        <taxon>Bacillati</taxon>
        <taxon>Bacillota</taxon>
        <taxon>Tissierellia</taxon>
        <taxon>Tissierellales</taxon>
        <taxon>Peptoniphilaceae</taxon>
        <taxon>Anaerococcus</taxon>
    </lineage>
</organism>
<name>C2BE57_9FIRM</name>
<evidence type="ECO:0000313" key="2">
    <source>
        <dbReference type="Proteomes" id="UP000005984"/>
    </source>
</evidence>